<accession>A0A1F5C9S1</accession>
<protein>
    <submittedName>
        <fullName evidence="1">Uncharacterized protein</fullName>
    </submittedName>
</protein>
<evidence type="ECO:0000313" key="2">
    <source>
        <dbReference type="Proteomes" id="UP000177197"/>
    </source>
</evidence>
<organism evidence="1 2">
    <name type="scientific">Candidatus Azambacteria bacterium RIFCSPLOWO2_02_FULL_44_14</name>
    <dbReference type="NCBI Taxonomy" id="1797306"/>
    <lineage>
        <taxon>Bacteria</taxon>
        <taxon>Candidatus Azamiibacteriota</taxon>
    </lineage>
</organism>
<dbReference type="EMBL" id="MEYV01000022">
    <property type="protein sequence ID" value="OGD39605.1"/>
    <property type="molecule type" value="Genomic_DNA"/>
</dbReference>
<proteinExistence type="predicted"/>
<gene>
    <name evidence="1" type="ORF">A3I30_03840</name>
</gene>
<name>A0A1F5C9S1_9BACT</name>
<sequence length="109" mass="12294">MIKISRSNTNWLTKGEEAVESCQATEILKGFLGWLNKPAYRCNVYVGRRKITFTAIIIQPRNGSRSSMRFEGSVSEIQELAQLLPKSEKVKYHQNAKGAFLRGIGRSFG</sequence>
<evidence type="ECO:0000313" key="1">
    <source>
        <dbReference type="EMBL" id="OGD39605.1"/>
    </source>
</evidence>
<dbReference type="Proteomes" id="UP000177197">
    <property type="component" value="Unassembled WGS sequence"/>
</dbReference>
<comment type="caution">
    <text evidence="1">The sequence shown here is derived from an EMBL/GenBank/DDBJ whole genome shotgun (WGS) entry which is preliminary data.</text>
</comment>
<dbReference type="AlphaFoldDB" id="A0A1F5C9S1"/>
<reference evidence="1 2" key="1">
    <citation type="journal article" date="2016" name="Nat. Commun.">
        <title>Thousands of microbial genomes shed light on interconnected biogeochemical processes in an aquifer system.</title>
        <authorList>
            <person name="Anantharaman K."/>
            <person name="Brown C.T."/>
            <person name="Hug L.A."/>
            <person name="Sharon I."/>
            <person name="Castelle C.J."/>
            <person name="Probst A.J."/>
            <person name="Thomas B.C."/>
            <person name="Singh A."/>
            <person name="Wilkins M.J."/>
            <person name="Karaoz U."/>
            <person name="Brodie E.L."/>
            <person name="Williams K.H."/>
            <person name="Hubbard S.S."/>
            <person name="Banfield J.F."/>
        </authorList>
    </citation>
    <scope>NUCLEOTIDE SEQUENCE [LARGE SCALE GENOMIC DNA]</scope>
</reference>